<dbReference type="Pfam" id="PF00005">
    <property type="entry name" value="ABC_tran"/>
    <property type="match status" value="1"/>
</dbReference>
<reference evidence="8 9" key="1">
    <citation type="submission" date="2019-02" db="EMBL/GenBank/DDBJ databases">
        <title>Deep-cultivation of Planctomycetes and their phenomic and genomic characterization uncovers novel biology.</title>
        <authorList>
            <person name="Wiegand S."/>
            <person name="Jogler M."/>
            <person name="Boedeker C."/>
            <person name="Pinto D."/>
            <person name="Vollmers J."/>
            <person name="Rivas-Marin E."/>
            <person name="Kohn T."/>
            <person name="Peeters S.H."/>
            <person name="Heuer A."/>
            <person name="Rast P."/>
            <person name="Oberbeckmann S."/>
            <person name="Bunk B."/>
            <person name="Jeske O."/>
            <person name="Meyerdierks A."/>
            <person name="Storesund J.E."/>
            <person name="Kallscheuer N."/>
            <person name="Luecker S."/>
            <person name="Lage O.M."/>
            <person name="Pohl T."/>
            <person name="Merkel B.J."/>
            <person name="Hornburger P."/>
            <person name="Mueller R.-W."/>
            <person name="Bruemmer F."/>
            <person name="Labrenz M."/>
            <person name="Spormann A.M."/>
            <person name="Op Den Camp H."/>
            <person name="Overmann J."/>
            <person name="Amann R."/>
            <person name="Jetten M.S.M."/>
            <person name="Mascher T."/>
            <person name="Medema M.H."/>
            <person name="Devos D.P."/>
            <person name="Kaster A.-K."/>
            <person name="Ovreas L."/>
            <person name="Rohde M."/>
            <person name="Galperin M.Y."/>
            <person name="Jogler C."/>
        </authorList>
    </citation>
    <scope>NUCLEOTIDE SEQUENCE [LARGE SCALE GENOMIC DNA]</scope>
    <source>
        <strain evidence="8 9">Pan54</strain>
    </source>
</reference>
<dbReference type="EMBL" id="SJPG01000001">
    <property type="protein sequence ID" value="TWT60499.1"/>
    <property type="molecule type" value="Genomic_DNA"/>
</dbReference>
<dbReference type="SUPFAM" id="SSF90123">
    <property type="entry name" value="ABC transporter transmembrane region"/>
    <property type="match status" value="1"/>
</dbReference>
<feature type="transmembrane region" description="Helical" evidence="5">
    <location>
        <begin position="399"/>
        <end position="422"/>
    </location>
</feature>
<dbReference type="GO" id="GO:0005886">
    <property type="term" value="C:plasma membrane"/>
    <property type="evidence" value="ECO:0007669"/>
    <property type="project" value="UniProtKB-SubCell"/>
</dbReference>
<accession>A0A5C5XD04</accession>
<keyword evidence="8" id="KW-0547">Nucleotide-binding</keyword>
<dbReference type="InterPro" id="IPR003439">
    <property type="entry name" value="ABC_transporter-like_ATP-bd"/>
</dbReference>
<evidence type="ECO:0000259" key="7">
    <source>
        <dbReference type="PROSITE" id="PS50929"/>
    </source>
</evidence>
<dbReference type="Gene3D" id="3.40.50.300">
    <property type="entry name" value="P-loop containing nucleotide triphosphate hydrolases"/>
    <property type="match status" value="1"/>
</dbReference>
<keyword evidence="2 5" id="KW-0812">Transmembrane</keyword>
<name>A0A5C5XD04_9PLAN</name>
<gene>
    <name evidence="8" type="ORF">Pan54_12130</name>
</gene>
<dbReference type="SUPFAM" id="SSF52540">
    <property type="entry name" value="P-loop containing nucleoside triphosphate hydrolases"/>
    <property type="match status" value="1"/>
</dbReference>
<dbReference type="InterPro" id="IPR027417">
    <property type="entry name" value="P-loop_NTPase"/>
</dbReference>
<dbReference type="Gene3D" id="1.20.1560.10">
    <property type="entry name" value="ABC transporter type 1, transmembrane domain"/>
    <property type="match status" value="1"/>
</dbReference>
<feature type="domain" description="ABC transmembrane type-1" evidence="7">
    <location>
        <begin position="177"/>
        <end position="457"/>
    </location>
</feature>
<dbReference type="Pfam" id="PF00664">
    <property type="entry name" value="ABC_membrane"/>
    <property type="match status" value="1"/>
</dbReference>
<dbReference type="RefSeq" id="WP_242631231.1">
    <property type="nucleotide sequence ID" value="NZ_SJPG01000001.1"/>
</dbReference>
<dbReference type="InterPro" id="IPR039421">
    <property type="entry name" value="Type_1_exporter"/>
</dbReference>
<dbReference type="Proteomes" id="UP000316095">
    <property type="component" value="Unassembled WGS sequence"/>
</dbReference>
<keyword evidence="3 5" id="KW-1133">Transmembrane helix</keyword>
<dbReference type="InterPro" id="IPR036640">
    <property type="entry name" value="ABC1_TM_sf"/>
</dbReference>
<keyword evidence="9" id="KW-1185">Reference proteome</keyword>
<evidence type="ECO:0000313" key="9">
    <source>
        <dbReference type="Proteomes" id="UP000316095"/>
    </source>
</evidence>
<dbReference type="GO" id="GO:0015421">
    <property type="term" value="F:ABC-type oligopeptide transporter activity"/>
    <property type="evidence" value="ECO:0007669"/>
    <property type="project" value="TreeGrafter"/>
</dbReference>
<evidence type="ECO:0000259" key="6">
    <source>
        <dbReference type="PROSITE" id="PS50893"/>
    </source>
</evidence>
<protein>
    <submittedName>
        <fullName evidence="8">Putative ABC transporter ATP-binding protein</fullName>
    </submittedName>
</protein>
<comment type="subcellular location">
    <subcellularLocation>
        <location evidence="1">Cell membrane</location>
        <topology evidence="1">Multi-pass membrane protein</topology>
    </subcellularLocation>
</comment>
<organism evidence="8 9">
    <name type="scientific">Rubinisphaera italica</name>
    <dbReference type="NCBI Taxonomy" id="2527969"/>
    <lineage>
        <taxon>Bacteria</taxon>
        <taxon>Pseudomonadati</taxon>
        <taxon>Planctomycetota</taxon>
        <taxon>Planctomycetia</taxon>
        <taxon>Planctomycetales</taxon>
        <taxon>Planctomycetaceae</taxon>
        <taxon>Rubinisphaera</taxon>
    </lineage>
</organism>
<evidence type="ECO:0000313" key="8">
    <source>
        <dbReference type="EMBL" id="TWT60499.1"/>
    </source>
</evidence>
<dbReference type="PANTHER" id="PTHR43394">
    <property type="entry name" value="ATP-DEPENDENT PERMEASE MDL1, MITOCHONDRIAL"/>
    <property type="match status" value="1"/>
</dbReference>
<dbReference type="AlphaFoldDB" id="A0A5C5XD04"/>
<evidence type="ECO:0000256" key="3">
    <source>
        <dbReference type="ARBA" id="ARBA00022989"/>
    </source>
</evidence>
<proteinExistence type="predicted"/>
<dbReference type="PANTHER" id="PTHR43394:SF4">
    <property type="entry name" value="TOXIN SECRETION ABC TRANSPORTER ATP-BINDING PROTEIN"/>
    <property type="match status" value="1"/>
</dbReference>
<comment type="caution">
    <text evidence="8">The sequence shown here is derived from an EMBL/GenBank/DDBJ whole genome shotgun (WGS) entry which is preliminary data.</text>
</comment>
<feature type="transmembrane region" description="Helical" evidence="5">
    <location>
        <begin position="289"/>
        <end position="313"/>
    </location>
</feature>
<keyword evidence="4 5" id="KW-0472">Membrane</keyword>
<feature type="transmembrane region" description="Helical" evidence="5">
    <location>
        <begin position="208"/>
        <end position="232"/>
    </location>
</feature>
<dbReference type="PROSITE" id="PS50893">
    <property type="entry name" value="ABC_TRANSPORTER_2"/>
    <property type="match status" value="1"/>
</dbReference>
<evidence type="ECO:0000256" key="2">
    <source>
        <dbReference type="ARBA" id="ARBA00022692"/>
    </source>
</evidence>
<feature type="transmembrane region" description="Helical" evidence="5">
    <location>
        <begin position="175"/>
        <end position="196"/>
    </location>
</feature>
<evidence type="ECO:0000256" key="4">
    <source>
        <dbReference type="ARBA" id="ARBA00023136"/>
    </source>
</evidence>
<dbReference type="GO" id="GO:0005524">
    <property type="term" value="F:ATP binding"/>
    <property type="evidence" value="ECO:0007669"/>
    <property type="project" value="UniProtKB-KW"/>
</dbReference>
<dbReference type="GO" id="GO:0016887">
    <property type="term" value="F:ATP hydrolysis activity"/>
    <property type="evidence" value="ECO:0007669"/>
    <property type="project" value="InterPro"/>
</dbReference>
<evidence type="ECO:0000256" key="5">
    <source>
        <dbReference type="SAM" id="Phobius"/>
    </source>
</evidence>
<feature type="transmembrane region" description="Helical" evidence="5">
    <location>
        <begin position="319"/>
        <end position="337"/>
    </location>
</feature>
<sequence length="710" mass="79028">MSQIDREEICWHIEQLMIHSGLMVDRPKINHIVDDALAQYDDSEMGSWWRLILEVSRSLSLNCRVVDCSAKQLRELVTNDSNIILCDPSSNRLISVLNMVNGKYEIRENSAKPIRRNVRPGELIKRLGSENVTSPIRCVLYGSQLTASTMGVSNTRSSKPLDRLIGLLKPELSDVGIIVVFAMITGLLALATPLAVETLVSTVAFGRFLQPVVILALILFAFLSFSAALRALQTYVVEIIQRRLFARIAADLAFRFPRVEISSLDGKYGREMANRFFEIVTVQKVTAQLLLDGISLILGTLIGMAVLAFYHPWLLGFDLILLASIALIIFVLGRKAVESSIKESKTKYRMAAWLQSLLSAETTFRHSNAAEFALAKADQMSYDYLKARKAHFRILMRQILFALGLQAIASTVLLGLGGWLVITGQLTLGQLVASELIVTVIVGSFAKLGKHMESYYDLLASVDKLGALFDLKVERQDGLIHYSSSGSVEVKAVNVSSKLADNHFSLNKFSFHLKSGDRLVLRADELNGTGLLLDLLFGMREPTEGHVTIDGIDPRDFRPDVLRKHVQLVRDMEMFLGTVAENLHLGRPEVSQHSMREVLENIGLLDDILRLPDGLETTLVENGYPLSQDQITKLVLARALLGSPSLLLIDRTLDTFSDQDAVNIAKEIMDKRHPWTVVLVTNRNSLMNLGNQFLPNFDSPADSDQELIHV</sequence>
<dbReference type="InterPro" id="IPR011527">
    <property type="entry name" value="ABC1_TM_dom"/>
</dbReference>
<dbReference type="PROSITE" id="PS50929">
    <property type="entry name" value="ABC_TM1F"/>
    <property type="match status" value="1"/>
</dbReference>
<keyword evidence="8" id="KW-0067">ATP-binding</keyword>
<evidence type="ECO:0000256" key="1">
    <source>
        <dbReference type="ARBA" id="ARBA00004651"/>
    </source>
</evidence>
<feature type="domain" description="ABC transporter" evidence="6">
    <location>
        <begin position="490"/>
        <end position="710"/>
    </location>
</feature>